<evidence type="ECO:0008006" key="14">
    <source>
        <dbReference type="Google" id="ProtNLM"/>
    </source>
</evidence>
<dbReference type="GO" id="GO:0031966">
    <property type="term" value="C:mitochondrial membrane"/>
    <property type="evidence" value="ECO:0007669"/>
    <property type="project" value="UniProtKB-SubCell"/>
</dbReference>
<keyword evidence="5" id="KW-0677">Repeat</keyword>
<evidence type="ECO:0000256" key="2">
    <source>
        <dbReference type="ARBA" id="ARBA00006375"/>
    </source>
</evidence>
<comment type="caution">
    <text evidence="11">The sequence shown here is derived from an EMBL/GenBank/DDBJ whole genome shotgun (WGS) entry which is preliminary data.</text>
</comment>
<sequence>MIYNILLAHVSGQYLAAPPFITFCMVYTFKILAVQAGTSRLFSYSKGTQTGKYEWKAFSFSLHFDWTDLQCYTRKGTYNIATSKKDDSAPRPGLKILESLKESRFFEVQDYLRFAAGGIAGGVQSLVATPLDNISLRFQANDMINGKHSSYLGFVKTEFKASNIHELYKCFRLTFVKDTLGFSVFFGFYGLMLRKTREIMESNVRIQDFVYNKLSIDGDVVARKEIDIFSMKNLPGFIIQSGCTLISGATCALMYQIADYPLDQFRSKVLVNQLSDSWVLSGKYRNSRFLKKKKIKILSSPYMYTWKQICSEVLAKTPNEKANSTVTTLRALRSLYSGWLVVALRAVPATSLGLVVYEFVKDTVGIESY</sequence>
<dbReference type="OrthoDB" id="3364892at2759"/>
<keyword evidence="6" id="KW-1133">Transmembrane helix</keyword>
<evidence type="ECO:0000256" key="4">
    <source>
        <dbReference type="ARBA" id="ARBA00022692"/>
    </source>
</evidence>
<keyword evidence="13" id="KW-1185">Reference proteome</keyword>
<dbReference type="EMBL" id="LSSK01001481">
    <property type="protein sequence ID" value="OMH79629.1"/>
    <property type="molecule type" value="Genomic_DNA"/>
</dbReference>
<dbReference type="Pfam" id="PF00153">
    <property type="entry name" value="Mito_carr"/>
    <property type="match status" value="1"/>
</dbReference>
<dbReference type="PROSITE" id="PS50920">
    <property type="entry name" value="SOLCAR"/>
    <property type="match status" value="1"/>
</dbReference>
<dbReference type="InterPro" id="IPR023395">
    <property type="entry name" value="MCP_dom_sf"/>
</dbReference>
<evidence type="ECO:0000256" key="5">
    <source>
        <dbReference type="ARBA" id="ARBA00022737"/>
    </source>
</evidence>
<evidence type="ECO:0000256" key="10">
    <source>
        <dbReference type="RuleBase" id="RU000488"/>
    </source>
</evidence>
<reference evidence="11" key="2">
    <citation type="submission" date="2017-01" db="EMBL/GenBank/DDBJ databases">
        <authorList>
            <person name="Mah S.A."/>
            <person name="Swanson W.J."/>
            <person name="Moy G.W."/>
            <person name="Vacquier V.D."/>
        </authorList>
    </citation>
    <scope>NUCLEOTIDE SEQUENCE [LARGE SCALE GENOMIC DNA]</scope>
    <source>
        <strain evidence="11">COL-18-3</strain>
    </source>
</reference>
<dbReference type="AlphaFoldDB" id="A0A1R1PFC9"/>
<evidence type="ECO:0000256" key="7">
    <source>
        <dbReference type="ARBA" id="ARBA00023128"/>
    </source>
</evidence>
<dbReference type="PANTHER" id="PTHR45624:SF26">
    <property type="entry name" value="CARRIER PROTEIN, PUTATIVE (AFU_ORTHOLOGUE AFUA_1G07710)-RELATED"/>
    <property type="match status" value="1"/>
</dbReference>
<keyword evidence="3 10" id="KW-0813">Transport</keyword>
<dbReference type="SUPFAM" id="SSF103506">
    <property type="entry name" value="Mitochondrial carrier"/>
    <property type="match status" value="1"/>
</dbReference>
<keyword evidence="4 9" id="KW-0812">Transmembrane</keyword>
<dbReference type="InterPro" id="IPR018108">
    <property type="entry name" value="MCP_transmembrane"/>
</dbReference>
<gene>
    <name evidence="12" type="ORF">AX774_g693</name>
    <name evidence="11" type="ORF">AX774_g6959</name>
</gene>
<evidence type="ECO:0000256" key="8">
    <source>
        <dbReference type="ARBA" id="ARBA00023136"/>
    </source>
</evidence>
<keyword evidence="7" id="KW-0496">Mitochondrion</keyword>
<dbReference type="GO" id="GO:0022857">
    <property type="term" value="F:transmembrane transporter activity"/>
    <property type="evidence" value="ECO:0007669"/>
    <property type="project" value="TreeGrafter"/>
</dbReference>
<comment type="subcellular location">
    <subcellularLocation>
        <location evidence="1">Mitochondrion membrane</location>
        <topology evidence="1">Multi-pass membrane protein</topology>
    </subcellularLocation>
</comment>
<dbReference type="EMBL" id="LSSK01000049">
    <property type="protein sequence ID" value="OMH85746.1"/>
    <property type="molecule type" value="Genomic_DNA"/>
</dbReference>
<name>A0A1R1PFC9_ZANCU</name>
<keyword evidence="8 9" id="KW-0472">Membrane</keyword>
<evidence type="ECO:0000256" key="1">
    <source>
        <dbReference type="ARBA" id="ARBA00004225"/>
    </source>
</evidence>
<evidence type="ECO:0000313" key="11">
    <source>
        <dbReference type="EMBL" id="OMH79629.1"/>
    </source>
</evidence>
<proteinExistence type="inferred from homology"/>
<reference evidence="13" key="1">
    <citation type="submission" date="2017-01" db="EMBL/GenBank/DDBJ databases">
        <authorList>
            <person name="Wang Y."/>
            <person name="White M."/>
            <person name="Kvist S."/>
            <person name="Moncalvo J.-M."/>
        </authorList>
    </citation>
    <scope>NUCLEOTIDE SEQUENCE [LARGE SCALE GENOMIC DNA]</scope>
    <source>
        <strain evidence="13">COL-18-3</strain>
    </source>
</reference>
<evidence type="ECO:0000256" key="6">
    <source>
        <dbReference type="ARBA" id="ARBA00022989"/>
    </source>
</evidence>
<feature type="repeat" description="Solcar" evidence="9">
    <location>
        <begin position="108"/>
        <end position="195"/>
    </location>
</feature>
<protein>
    <recommendedName>
        <fullName evidence="14">Mitochondrial carrier</fullName>
    </recommendedName>
</protein>
<evidence type="ECO:0000313" key="13">
    <source>
        <dbReference type="Proteomes" id="UP000188320"/>
    </source>
</evidence>
<accession>A0A1R1PFC9</accession>
<dbReference type="PANTHER" id="PTHR45624">
    <property type="entry name" value="MITOCHONDRIAL BASIC AMINO ACIDS TRANSPORTER-RELATED"/>
    <property type="match status" value="1"/>
</dbReference>
<evidence type="ECO:0000256" key="9">
    <source>
        <dbReference type="PROSITE-ProRule" id="PRU00282"/>
    </source>
</evidence>
<evidence type="ECO:0000313" key="12">
    <source>
        <dbReference type="EMBL" id="OMH85746.1"/>
    </source>
</evidence>
<evidence type="ECO:0000256" key="3">
    <source>
        <dbReference type="ARBA" id="ARBA00022448"/>
    </source>
</evidence>
<dbReference type="Proteomes" id="UP000188320">
    <property type="component" value="Unassembled WGS sequence"/>
</dbReference>
<dbReference type="Gene3D" id="1.50.40.10">
    <property type="entry name" value="Mitochondrial carrier domain"/>
    <property type="match status" value="1"/>
</dbReference>
<organism evidence="11 13">
    <name type="scientific">Zancudomyces culisetae</name>
    <name type="common">Gut fungus</name>
    <name type="synonym">Smittium culisetae</name>
    <dbReference type="NCBI Taxonomy" id="1213189"/>
    <lineage>
        <taxon>Eukaryota</taxon>
        <taxon>Fungi</taxon>
        <taxon>Fungi incertae sedis</taxon>
        <taxon>Zoopagomycota</taxon>
        <taxon>Kickxellomycotina</taxon>
        <taxon>Harpellomycetes</taxon>
        <taxon>Harpellales</taxon>
        <taxon>Legeriomycetaceae</taxon>
        <taxon>Zancudomyces</taxon>
    </lineage>
</organism>
<dbReference type="InterPro" id="IPR050567">
    <property type="entry name" value="Mitochondrial_Carrier"/>
</dbReference>
<comment type="similarity">
    <text evidence="2 10">Belongs to the mitochondrial carrier (TC 2.A.29) family.</text>
</comment>